<evidence type="ECO:0000313" key="4">
    <source>
        <dbReference type="Proteomes" id="UP000649604"/>
    </source>
</evidence>
<proteinExistence type="predicted"/>
<dbReference type="AlphaFoldDB" id="A0A9D5JT64"/>
<dbReference type="InterPro" id="IPR025392">
    <property type="entry name" value="DUF4124"/>
</dbReference>
<comment type="caution">
    <text evidence="3">The sequence shown here is derived from an EMBL/GenBank/DDBJ whole genome shotgun (WGS) entry which is preliminary data.</text>
</comment>
<feature type="domain" description="DUF4124" evidence="2">
    <location>
        <begin position="27"/>
        <end position="59"/>
    </location>
</feature>
<keyword evidence="1" id="KW-0472">Membrane</keyword>
<feature type="non-terminal residue" evidence="3">
    <location>
        <position position="75"/>
    </location>
</feature>
<evidence type="ECO:0000256" key="1">
    <source>
        <dbReference type="SAM" id="Phobius"/>
    </source>
</evidence>
<keyword evidence="1" id="KW-1133">Transmembrane helix</keyword>
<organism evidence="3 4">
    <name type="scientific">candidate division KSB3 bacterium</name>
    <dbReference type="NCBI Taxonomy" id="2044937"/>
    <lineage>
        <taxon>Bacteria</taxon>
        <taxon>candidate division KSB3</taxon>
    </lineage>
</organism>
<protein>
    <submittedName>
        <fullName evidence="3">DUF4124 domain-containing protein</fullName>
    </submittedName>
</protein>
<reference evidence="3" key="1">
    <citation type="submission" date="2019-11" db="EMBL/GenBank/DDBJ databases">
        <title>Microbial mats filling the niche in hypersaline microbial mats.</title>
        <authorList>
            <person name="Wong H.L."/>
            <person name="Macleod F.I."/>
            <person name="White R.A. III"/>
            <person name="Burns B.P."/>
        </authorList>
    </citation>
    <scope>NUCLEOTIDE SEQUENCE</scope>
    <source>
        <strain evidence="3">Rbin_158</strain>
    </source>
</reference>
<gene>
    <name evidence="3" type="ORF">GF339_03990</name>
</gene>
<dbReference type="Proteomes" id="UP000649604">
    <property type="component" value="Unassembled WGS sequence"/>
</dbReference>
<evidence type="ECO:0000313" key="3">
    <source>
        <dbReference type="EMBL" id="MBD3323720.1"/>
    </source>
</evidence>
<evidence type="ECO:0000259" key="2">
    <source>
        <dbReference type="Pfam" id="PF13511"/>
    </source>
</evidence>
<dbReference type="EMBL" id="WJJP01000122">
    <property type="protein sequence ID" value="MBD3323720.1"/>
    <property type="molecule type" value="Genomic_DNA"/>
</dbReference>
<keyword evidence="1" id="KW-0812">Transmembrane</keyword>
<feature type="transmembrane region" description="Helical" evidence="1">
    <location>
        <begin position="12"/>
        <end position="29"/>
    </location>
</feature>
<name>A0A9D5JT64_9BACT</name>
<dbReference type="Pfam" id="PF13511">
    <property type="entry name" value="DUF4124"/>
    <property type="match status" value="1"/>
</dbReference>
<accession>A0A9D5JT64</accession>
<sequence>MQHLQKLYRSKLLHFSLVLLLILIGLPYAPAEMYRWQDPDGVIRYANTPPKDSSRVLEIIPTKRIPLVEDTNGVV</sequence>